<accession>A0A9W4DXZ7</accession>
<sequence length="80" mass="8697">MSAICASVIGGVPDEDRRRKTIAGNGLGYPAYHPRHVPLPRQNFGANPTFRPGGDFRVSSLSATPRIRTSGGCRPAFFRR</sequence>
<comment type="caution">
    <text evidence="1">The sequence shown here is derived from an EMBL/GenBank/DDBJ whole genome shotgun (WGS) entry which is preliminary data.</text>
</comment>
<evidence type="ECO:0000313" key="1">
    <source>
        <dbReference type="EMBL" id="CAG6398543.1"/>
    </source>
</evidence>
<name>A0A9W4DXZ7_9ACTN</name>
<dbReference type="EMBL" id="CAJSLV010000103">
    <property type="protein sequence ID" value="CAG6398543.1"/>
    <property type="molecule type" value="Genomic_DNA"/>
</dbReference>
<keyword evidence="2" id="KW-1185">Reference proteome</keyword>
<reference evidence="1" key="1">
    <citation type="submission" date="2021-05" db="EMBL/GenBank/DDBJ databases">
        <authorList>
            <person name="Arsene-Ploetze F."/>
        </authorList>
    </citation>
    <scope>NUCLEOTIDE SEQUENCE</scope>
    <source>
        <strain evidence="1">DSM 42138</strain>
    </source>
</reference>
<organism evidence="1 2">
    <name type="scientific">Actinacidiphila cocklensis</name>
    <dbReference type="NCBI Taxonomy" id="887465"/>
    <lineage>
        <taxon>Bacteria</taxon>
        <taxon>Bacillati</taxon>
        <taxon>Actinomycetota</taxon>
        <taxon>Actinomycetes</taxon>
        <taxon>Kitasatosporales</taxon>
        <taxon>Streptomycetaceae</taxon>
        <taxon>Actinacidiphila</taxon>
    </lineage>
</organism>
<evidence type="ECO:0000313" key="2">
    <source>
        <dbReference type="Proteomes" id="UP001152519"/>
    </source>
</evidence>
<protein>
    <submittedName>
        <fullName evidence="1">Uncharacterized protein</fullName>
    </submittedName>
</protein>
<dbReference type="Proteomes" id="UP001152519">
    <property type="component" value="Unassembled WGS sequence"/>
</dbReference>
<proteinExistence type="predicted"/>
<gene>
    <name evidence="1" type="ORF">SCOCK_70227</name>
</gene>
<dbReference type="AlphaFoldDB" id="A0A9W4DXZ7"/>